<dbReference type="RefSeq" id="WP_145279979.1">
    <property type="nucleotide sequence ID" value="NZ_CP036431.1"/>
</dbReference>
<keyword evidence="3 9" id="KW-0813">Transport</keyword>
<evidence type="ECO:0000256" key="7">
    <source>
        <dbReference type="ARBA" id="ARBA00022989"/>
    </source>
</evidence>
<evidence type="ECO:0000256" key="9">
    <source>
        <dbReference type="RuleBase" id="RU361157"/>
    </source>
</evidence>
<evidence type="ECO:0000256" key="3">
    <source>
        <dbReference type="ARBA" id="ARBA00022448"/>
    </source>
</evidence>
<evidence type="ECO:0000256" key="4">
    <source>
        <dbReference type="ARBA" id="ARBA00022475"/>
    </source>
</evidence>
<comment type="subcellular location">
    <subcellularLocation>
        <location evidence="1">Cell inner membrane</location>
        <topology evidence="1">Multi-pass membrane protein</topology>
    </subcellularLocation>
    <subcellularLocation>
        <location evidence="9">Cell membrane</location>
        <topology evidence="9">Multi-pass membrane protein</topology>
    </subcellularLocation>
</comment>
<keyword evidence="8 9" id="KW-0472">Membrane</keyword>
<name>A0A518HFY4_9BACT</name>
<keyword evidence="6 9" id="KW-0812">Transmembrane</keyword>
<feature type="transmembrane region" description="Helical" evidence="9">
    <location>
        <begin position="266"/>
        <end position="287"/>
    </location>
</feature>
<feature type="compositionally biased region" description="Polar residues" evidence="10">
    <location>
        <begin position="1"/>
        <end position="10"/>
    </location>
</feature>
<feature type="region of interest" description="Disordered" evidence="10">
    <location>
        <begin position="1"/>
        <end position="21"/>
    </location>
</feature>
<feature type="domain" description="ABC transmembrane type-2" evidence="11">
    <location>
        <begin position="69"/>
        <end position="290"/>
    </location>
</feature>
<dbReference type="Pfam" id="PF01061">
    <property type="entry name" value="ABC2_membrane"/>
    <property type="match status" value="1"/>
</dbReference>
<dbReference type="InterPro" id="IPR013525">
    <property type="entry name" value="ABC2_TM"/>
</dbReference>
<dbReference type="KEGG" id="tpla:ElP_76690"/>
<evidence type="ECO:0000256" key="2">
    <source>
        <dbReference type="ARBA" id="ARBA00007783"/>
    </source>
</evidence>
<evidence type="ECO:0000256" key="1">
    <source>
        <dbReference type="ARBA" id="ARBA00004429"/>
    </source>
</evidence>
<protein>
    <recommendedName>
        <fullName evidence="9">Transport permease protein</fullName>
    </recommendedName>
</protein>
<dbReference type="EMBL" id="CP036431">
    <property type="protein sequence ID" value="QDV39696.1"/>
    <property type="molecule type" value="Genomic_DNA"/>
</dbReference>
<organism evidence="12 13">
    <name type="scientific">Tautonia plasticadhaerens</name>
    <dbReference type="NCBI Taxonomy" id="2527974"/>
    <lineage>
        <taxon>Bacteria</taxon>
        <taxon>Pseudomonadati</taxon>
        <taxon>Planctomycetota</taxon>
        <taxon>Planctomycetia</taxon>
        <taxon>Isosphaerales</taxon>
        <taxon>Isosphaeraceae</taxon>
        <taxon>Tautonia</taxon>
    </lineage>
</organism>
<gene>
    <name evidence="12" type="primary">tagG</name>
    <name evidence="12" type="ORF">ElP_76690</name>
</gene>
<evidence type="ECO:0000256" key="5">
    <source>
        <dbReference type="ARBA" id="ARBA00022519"/>
    </source>
</evidence>
<dbReference type="OrthoDB" id="9786910at2"/>
<feature type="transmembrane region" description="Helical" evidence="9">
    <location>
        <begin position="142"/>
        <end position="171"/>
    </location>
</feature>
<evidence type="ECO:0000313" key="13">
    <source>
        <dbReference type="Proteomes" id="UP000317835"/>
    </source>
</evidence>
<feature type="transmembrane region" description="Helical" evidence="9">
    <location>
        <begin position="102"/>
        <end position="121"/>
    </location>
</feature>
<dbReference type="PROSITE" id="PS51012">
    <property type="entry name" value="ABC_TM2"/>
    <property type="match status" value="1"/>
</dbReference>
<feature type="transmembrane region" description="Helical" evidence="9">
    <location>
        <begin position="183"/>
        <end position="205"/>
    </location>
</feature>
<evidence type="ECO:0000259" key="11">
    <source>
        <dbReference type="PROSITE" id="PS51012"/>
    </source>
</evidence>
<dbReference type="GO" id="GO:0015920">
    <property type="term" value="P:lipopolysaccharide transport"/>
    <property type="evidence" value="ECO:0007669"/>
    <property type="project" value="TreeGrafter"/>
</dbReference>
<evidence type="ECO:0000256" key="8">
    <source>
        <dbReference type="ARBA" id="ARBA00023136"/>
    </source>
</evidence>
<evidence type="ECO:0000256" key="6">
    <source>
        <dbReference type="ARBA" id="ARBA00022692"/>
    </source>
</evidence>
<comment type="similarity">
    <text evidence="2 9">Belongs to the ABC-2 integral membrane protein family.</text>
</comment>
<keyword evidence="7 9" id="KW-1133">Transmembrane helix</keyword>
<dbReference type="PANTHER" id="PTHR30413:SF8">
    <property type="entry name" value="TRANSPORT PERMEASE PROTEIN"/>
    <property type="match status" value="1"/>
</dbReference>
<dbReference type="GO" id="GO:0140359">
    <property type="term" value="F:ABC-type transporter activity"/>
    <property type="evidence" value="ECO:0007669"/>
    <property type="project" value="InterPro"/>
</dbReference>
<dbReference type="AlphaFoldDB" id="A0A518HFY4"/>
<dbReference type="PANTHER" id="PTHR30413">
    <property type="entry name" value="INNER MEMBRANE TRANSPORT PERMEASE"/>
    <property type="match status" value="1"/>
</dbReference>
<dbReference type="InterPro" id="IPR047817">
    <property type="entry name" value="ABC2_TM_bact-type"/>
</dbReference>
<reference evidence="12 13" key="1">
    <citation type="submission" date="2019-02" db="EMBL/GenBank/DDBJ databases">
        <title>Deep-cultivation of Planctomycetes and their phenomic and genomic characterization uncovers novel biology.</title>
        <authorList>
            <person name="Wiegand S."/>
            <person name="Jogler M."/>
            <person name="Boedeker C."/>
            <person name="Pinto D."/>
            <person name="Vollmers J."/>
            <person name="Rivas-Marin E."/>
            <person name="Kohn T."/>
            <person name="Peeters S.H."/>
            <person name="Heuer A."/>
            <person name="Rast P."/>
            <person name="Oberbeckmann S."/>
            <person name="Bunk B."/>
            <person name="Jeske O."/>
            <person name="Meyerdierks A."/>
            <person name="Storesund J.E."/>
            <person name="Kallscheuer N."/>
            <person name="Luecker S."/>
            <person name="Lage O.M."/>
            <person name="Pohl T."/>
            <person name="Merkel B.J."/>
            <person name="Hornburger P."/>
            <person name="Mueller R.-W."/>
            <person name="Bruemmer F."/>
            <person name="Labrenz M."/>
            <person name="Spormann A.M."/>
            <person name="Op den Camp H."/>
            <person name="Overmann J."/>
            <person name="Amann R."/>
            <person name="Jetten M.S.M."/>
            <person name="Mascher T."/>
            <person name="Medema M.H."/>
            <person name="Devos D.P."/>
            <person name="Kaster A.-K."/>
            <person name="Ovreas L."/>
            <person name="Rohde M."/>
            <person name="Galperin M.Y."/>
            <person name="Jogler C."/>
        </authorList>
    </citation>
    <scope>NUCLEOTIDE SEQUENCE [LARGE SCALE GENOMIC DNA]</scope>
    <source>
        <strain evidence="12 13">ElP</strain>
        <plasmid evidence="13">pelp_5</plasmid>
    </source>
</reference>
<geneLocation type="plasmid" evidence="13">
    <name>pelp_5</name>
</geneLocation>
<sequence>MSSTVEITRQGSSPAGASGLGASITPPRTVIGAQPGWKLLNARELWSHRELLYFLTWRDIKVRYKQTALGACWAVLQPLATMAVFTVFLGRVVATPESGVPYPLYVFAGLLPWHFFSNAVGAAGQSVVANHSLVTKIYFPRLLIPAGAVGASVVDLAVASALFAPLMLYFGVVPGAGILMTPLVVAGLLIAALGFGTLLSALTVAYRDFRHIIPFMLQFWMFATPTIYMQADTVVGPTGRALLPLNPAYGLIKNLRVAILGGTFDWYALGVSGAVAVTILVVGFAYFRRVERGFADII</sequence>
<keyword evidence="13" id="KW-1185">Reference proteome</keyword>
<dbReference type="GO" id="GO:0005886">
    <property type="term" value="C:plasma membrane"/>
    <property type="evidence" value="ECO:0007669"/>
    <property type="project" value="UniProtKB-SubCell"/>
</dbReference>
<keyword evidence="5" id="KW-0997">Cell inner membrane</keyword>
<keyword evidence="4 9" id="KW-1003">Cell membrane</keyword>
<feature type="compositionally biased region" description="Low complexity" evidence="10">
    <location>
        <begin position="11"/>
        <end position="21"/>
    </location>
</feature>
<accession>A0A518HFY4</accession>
<proteinExistence type="inferred from homology"/>
<evidence type="ECO:0000256" key="10">
    <source>
        <dbReference type="SAM" id="MobiDB-lite"/>
    </source>
</evidence>
<keyword evidence="12" id="KW-0614">Plasmid</keyword>
<feature type="transmembrane region" description="Helical" evidence="9">
    <location>
        <begin position="212"/>
        <end position="231"/>
    </location>
</feature>
<feature type="transmembrane region" description="Helical" evidence="9">
    <location>
        <begin position="68"/>
        <end position="90"/>
    </location>
</feature>
<dbReference type="Proteomes" id="UP000317835">
    <property type="component" value="Plasmid pElP_5"/>
</dbReference>
<evidence type="ECO:0000313" key="12">
    <source>
        <dbReference type="EMBL" id="QDV39696.1"/>
    </source>
</evidence>